<dbReference type="GO" id="GO:0006412">
    <property type="term" value="P:translation"/>
    <property type="evidence" value="ECO:0007669"/>
    <property type="project" value="UniProtKB-UniRule"/>
</dbReference>
<reference evidence="7" key="1">
    <citation type="submission" date="2017-09" db="EMBL/GenBank/DDBJ databases">
        <title>Depth-based differentiation of microbial function through sediment-hosted aquifers and enrichment of novel symbionts in the deep terrestrial subsurface.</title>
        <authorList>
            <person name="Probst A.J."/>
            <person name="Ladd B."/>
            <person name="Jarett J.K."/>
            <person name="Geller-Mcgrath D.E."/>
            <person name="Sieber C.M.K."/>
            <person name="Emerson J.B."/>
            <person name="Anantharaman K."/>
            <person name="Thomas B.C."/>
            <person name="Malmstrom R."/>
            <person name="Stieglmeier M."/>
            <person name="Klingl A."/>
            <person name="Woyke T."/>
            <person name="Ryan C.M."/>
            <person name="Banfield J.F."/>
        </authorList>
    </citation>
    <scope>NUCLEOTIDE SEQUENCE [LARGE SCALE GENOMIC DNA]</scope>
</reference>
<dbReference type="NCBIfam" id="NF001861">
    <property type="entry name" value="PRK00596.1"/>
    <property type="match status" value="1"/>
</dbReference>
<organism evidence="6 7">
    <name type="scientific">bacterium (Candidatus Ratteibacteria) CG01_land_8_20_14_3_00_40_19</name>
    <dbReference type="NCBI Taxonomy" id="2014290"/>
    <lineage>
        <taxon>Bacteria</taxon>
        <taxon>Candidatus Ratteibacteria</taxon>
    </lineage>
</organism>
<dbReference type="GO" id="GO:0005840">
    <property type="term" value="C:ribosome"/>
    <property type="evidence" value="ECO:0007669"/>
    <property type="project" value="UniProtKB-KW"/>
</dbReference>
<feature type="domain" description="Small ribosomal subunit protein uS10" evidence="5">
    <location>
        <begin position="9"/>
        <end position="103"/>
    </location>
</feature>
<dbReference type="PANTHER" id="PTHR11700">
    <property type="entry name" value="30S RIBOSOMAL PROTEIN S10 FAMILY MEMBER"/>
    <property type="match status" value="1"/>
</dbReference>
<dbReference type="InterPro" id="IPR001848">
    <property type="entry name" value="Ribosomal_uS10"/>
</dbReference>
<dbReference type="GO" id="GO:0003735">
    <property type="term" value="F:structural constituent of ribosome"/>
    <property type="evidence" value="ECO:0007669"/>
    <property type="project" value="InterPro"/>
</dbReference>
<sequence>MVAEKGRIRIKLKSYDHRLLDQSVKEIIEIAKKSGAKVSGPIPLPTKKEIFTVLRSPHIDKKSREQFELCIHKRLIDLVDCSVRIVDALSKLNLPAGVDVEIKG</sequence>
<evidence type="ECO:0000256" key="2">
    <source>
        <dbReference type="ARBA" id="ARBA00022980"/>
    </source>
</evidence>
<dbReference type="SUPFAM" id="SSF54999">
    <property type="entry name" value="Ribosomal protein S10"/>
    <property type="match status" value="1"/>
</dbReference>
<protein>
    <recommendedName>
        <fullName evidence="4">Small ribosomal subunit protein uS10</fullName>
    </recommendedName>
</protein>
<keyword evidence="3 4" id="KW-0687">Ribonucleoprotein</keyword>
<dbReference type="AlphaFoldDB" id="A0A2M7E9C8"/>
<dbReference type="HAMAP" id="MF_00508">
    <property type="entry name" value="Ribosomal_uS10"/>
    <property type="match status" value="1"/>
</dbReference>
<dbReference type="GO" id="GO:0000049">
    <property type="term" value="F:tRNA binding"/>
    <property type="evidence" value="ECO:0007669"/>
    <property type="project" value="UniProtKB-UniRule"/>
</dbReference>
<dbReference type="GO" id="GO:1990904">
    <property type="term" value="C:ribonucleoprotein complex"/>
    <property type="evidence" value="ECO:0007669"/>
    <property type="project" value="UniProtKB-KW"/>
</dbReference>
<evidence type="ECO:0000256" key="3">
    <source>
        <dbReference type="ARBA" id="ARBA00023274"/>
    </source>
</evidence>
<dbReference type="Gene3D" id="3.30.70.600">
    <property type="entry name" value="Ribosomal protein S10 domain"/>
    <property type="match status" value="1"/>
</dbReference>
<dbReference type="Pfam" id="PF00338">
    <property type="entry name" value="Ribosomal_S10"/>
    <property type="match status" value="1"/>
</dbReference>
<keyword evidence="2 4" id="KW-0689">Ribosomal protein</keyword>
<comment type="similarity">
    <text evidence="1 4">Belongs to the universal ribosomal protein uS10 family.</text>
</comment>
<dbReference type="NCBIfam" id="TIGR01049">
    <property type="entry name" value="rpsJ_bact"/>
    <property type="match status" value="1"/>
</dbReference>
<evidence type="ECO:0000313" key="7">
    <source>
        <dbReference type="Proteomes" id="UP000228886"/>
    </source>
</evidence>
<dbReference type="PROSITE" id="PS00361">
    <property type="entry name" value="RIBOSOMAL_S10"/>
    <property type="match status" value="1"/>
</dbReference>
<evidence type="ECO:0000256" key="1">
    <source>
        <dbReference type="ARBA" id="ARBA00007102"/>
    </source>
</evidence>
<dbReference type="SMART" id="SM01403">
    <property type="entry name" value="Ribosomal_S10"/>
    <property type="match status" value="1"/>
</dbReference>
<name>A0A2M7E9C8_9BACT</name>
<gene>
    <name evidence="4" type="primary">rpsJ</name>
    <name evidence="6" type="ORF">COS11_02685</name>
</gene>
<dbReference type="InterPro" id="IPR036838">
    <property type="entry name" value="Ribosomal_uS10_dom_sf"/>
</dbReference>
<dbReference type="PRINTS" id="PR00971">
    <property type="entry name" value="RIBOSOMALS10"/>
</dbReference>
<evidence type="ECO:0000256" key="4">
    <source>
        <dbReference type="HAMAP-Rule" id="MF_00508"/>
    </source>
</evidence>
<dbReference type="InterPro" id="IPR027486">
    <property type="entry name" value="Ribosomal_uS10_dom"/>
</dbReference>
<comment type="subunit">
    <text evidence="4">Part of the 30S ribosomal subunit.</text>
</comment>
<comment type="function">
    <text evidence="4">Involved in the binding of tRNA to the ribosomes.</text>
</comment>
<comment type="caution">
    <text evidence="6">The sequence shown here is derived from an EMBL/GenBank/DDBJ whole genome shotgun (WGS) entry which is preliminary data.</text>
</comment>
<proteinExistence type="inferred from homology"/>
<dbReference type="Proteomes" id="UP000228886">
    <property type="component" value="Unassembled WGS sequence"/>
</dbReference>
<accession>A0A2M7E9C8</accession>
<dbReference type="FunFam" id="3.30.70.600:FF:000003">
    <property type="entry name" value="30S ribosomal protein S10"/>
    <property type="match status" value="1"/>
</dbReference>
<dbReference type="InterPro" id="IPR018268">
    <property type="entry name" value="Ribosomal_uS10_CS"/>
</dbReference>
<evidence type="ECO:0000259" key="5">
    <source>
        <dbReference type="SMART" id="SM01403"/>
    </source>
</evidence>
<evidence type="ECO:0000313" key="6">
    <source>
        <dbReference type="EMBL" id="PIV64347.1"/>
    </source>
</evidence>
<dbReference type="EMBL" id="PETL01000134">
    <property type="protein sequence ID" value="PIV64347.1"/>
    <property type="molecule type" value="Genomic_DNA"/>
</dbReference>